<dbReference type="STRING" id="1165094.RINTHH_4160"/>
<feature type="transmembrane region" description="Helical" evidence="6">
    <location>
        <begin position="286"/>
        <end position="304"/>
    </location>
</feature>
<evidence type="ECO:0000256" key="6">
    <source>
        <dbReference type="SAM" id="Phobius"/>
    </source>
</evidence>
<reference evidence="8" key="2">
    <citation type="submission" date="2016-01" db="EMBL/GenBank/DDBJ databases">
        <title>Diatom-associated endosymboitic cyanobacterium lacks core nitrogen metabolism enzymes.</title>
        <authorList>
            <person name="Hilton J.A."/>
            <person name="Foster R.A."/>
            <person name="Tripp H.J."/>
            <person name="Carter B.J."/>
            <person name="Zehr J.P."/>
            <person name="Villareal T.A."/>
        </authorList>
    </citation>
    <scope>NUCLEOTIDE SEQUENCE [LARGE SCALE GENOMIC DNA]</scope>
    <source>
        <strain evidence="8">HH01</strain>
    </source>
</reference>
<feature type="transmembrane region" description="Helical" evidence="6">
    <location>
        <begin position="247"/>
        <end position="266"/>
    </location>
</feature>
<feature type="transmembrane region" description="Helical" evidence="6">
    <location>
        <begin position="374"/>
        <end position="396"/>
    </location>
</feature>
<protein>
    <recommendedName>
        <fullName evidence="9">MFS transporter</fullName>
    </recommendedName>
</protein>
<evidence type="ECO:0000256" key="3">
    <source>
        <dbReference type="ARBA" id="ARBA00022692"/>
    </source>
</evidence>
<accession>M1X4R3</accession>
<feature type="transmembrane region" description="Helical" evidence="6">
    <location>
        <begin position="338"/>
        <end position="362"/>
    </location>
</feature>
<keyword evidence="4 6" id="KW-1133">Transmembrane helix</keyword>
<keyword evidence="8" id="KW-1185">Reference proteome</keyword>
<feature type="transmembrane region" description="Helical" evidence="6">
    <location>
        <begin position="190"/>
        <end position="210"/>
    </location>
</feature>
<dbReference type="InterPro" id="IPR036259">
    <property type="entry name" value="MFS_trans_sf"/>
</dbReference>
<organism evidence="7 8">
    <name type="scientific">Richelia intracellularis HH01</name>
    <dbReference type="NCBI Taxonomy" id="1165094"/>
    <lineage>
        <taxon>Bacteria</taxon>
        <taxon>Bacillati</taxon>
        <taxon>Cyanobacteriota</taxon>
        <taxon>Cyanophyceae</taxon>
        <taxon>Nostocales</taxon>
        <taxon>Nostocaceae</taxon>
        <taxon>Richelia</taxon>
    </lineage>
</organism>
<comment type="similarity">
    <text evidence="2">Belongs to the PucC family.</text>
</comment>
<dbReference type="PANTHER" id="PTHR23538:SF1">
    <property type="entry name" value="44.5 KD BACTERIOCHLOROPHYLL SYNTHASE SUBUNIT"/>
    <property type="match status" value="1"/>
</dbReference>
<evidence type="ECO:0008006" key="9">
    <source>
        <dbReference type="Google" id="ProtNLM"/>
    </source>
</evidence>
<dbReference type="CDD" id="cd06176">
    <property type="entry name" value="MFS_BCD_PucC-like"/>
    <property type="match status" value="1"/>
</dbReference>
<dbReference type="AlphaFoldDB" id="M1X4R3"/>
<keyword evidence="5 6" id="KW-0472">Membrane</keyword>
<feature type="transmembrane region" description="Helical" evidence="6">
    <location>
        <begin position="12"/>
        <end position="37"/>
    </location>
</feature>
<gene>
    <name evidence="7" type="ORF">RINTHH_4160</name>
</gene>
<sequence>MAVLTLAVINRIMISELAIPASITAGILAMSQIVAPIKVWIGQLSDSKPLFKLYRTGYIRLGSILSAIVIIATLQIVWQLGFSVINSGGWQWGLETITLSAILGLFFMIYGISLSTSSTPFTALLVDISDEDNRSKIVSIIWSMLMIGIIIGGVIGKALLDNLHLSNENIIDSKIVNTIPIEVLQEQINLLFFVVPLIVVVLTIIATWKVEKKYSRYEIRSIFANKSEGITINQALKVLTASRQTGIFFLFVMVLNISLFMQEAILEPYGGEIFKMSIGETTLLNSYWGIGILIGYGITGFKIIPKIGKKATAKLGCFLVAICFIFIILAGLTQQQNILKLALIFFGFATGVTTISSISLMLDLTAAETAGTFIGTWSLAQALSRALATISGGIILDLGKFLFKVPTLAYGLVFSIQAIGMIISVAILKYLNTEEFKSNTEKAIIQVMEGDLDG</sequence>
<evidence type="ECO:0000256" key="5">
    <source>
        <dbReference type="ARBA" id="ARBA00023136"/>
    </source>
</evidence>
<proteinExistence type="inferred from homology"/>
<evidence type="ECO:0000313" key="8">
    <source>
        <dbReference type="Proteomes" id="UP000053051"/>
    </source>
</evidence>
<dbReference type="InterPro" id="IPR026036">
    <property type="entry name" value="PucC"/>
</dbReference>
<feature type="transmembrane region" description="Helical" evidence="6">
    <location>
        <begin position="58"/>
        <end position="78"/>
    </location>
</feature>
<evidence type="ECO:0000256" key="4">
    <source>
        <dbReference type="ARBA" id="ARBA00022989"/>
    </source>
</evidence>
<reference evidence="7 8" key="1">
    <citation type="submission" date="2012-05" db="EMBL/GenBank/DDBJ databases">
        <authorList>
            <person name="Hilton J."/>
        </authorList>
    </citation>
    <scope>NUCLEOTIDE SEQUENCE [LARGE SCALE GENOMIC DNA]</scope>
    <source>
        <strain evidence="7 8">HH01</strain>
    </source>
</reference>
<dbReference type="EMBL" id="CAIY01000025">
    <property type="protein sequence ID" value="CCH66571.1"/>
    <property type="molecule type" value="Genomic_DNA"/>
</dbReference>
<dbReference type="Proteomes" id="UP000053051">
    <property type="component" value="Unassembled WGS sequence"/>
</dbReference>
<comment type="subcellular location">
    <subcellularLocation>
        <location evidence="1">Membrane</location>
        <topology evidence="1">Multi-pass membrane protein</topology>
    </subcellularLocation>
</comment>
<comment type="caution">
    <text evidence="7">The sequence shown here is derived from an EMBL/GenBank/DDBJ whole genome shotgun (WGS) entry which is preliminary data.</text>
</comment>
<dbReference type="PIRSF" id="PIRSF016565">
    <property type="entry name" value="PucC"/>
    <property type="match status" value="1"/>
</dbReference>
<dbReference type="InterPro" id="IPR004896">
    <property type="entry name" value="PucC-rel"/>
</dbReference>
<dbReference type="PANTHER" id="PTHR23538">
    <property type="entry name" value="44.5 KD BACTERIOCHLOROPHYLL SYNTHASE SUBUNIT"/>
    <property type="match status" value="1"/>
</dbReference>
<evidence type="ECO:0000313" key="7">
    <source>
        <dbReference type="EMBL" id="CCH66571.1"/>
    </source>
</evidence>
<evidence type="ECO:0000256" key="1">
    <source>
        <dbReference type="ARBA" id="ARBA00004141"/>
    </source>
</evidence>
<feature type="transmembrane region" description="Helical" evidence="6">
    <location>
        <begin position="137"/>
        <end position="160"/>
    </location>
</feature>
<feature type="transmembrane region" description="Helical" evidence="6">
    <location>
        <begin position="98"/>
        <end position="125"/>
    </location>
</feature>
<dbReference type="Gene3D" id="1.20.1250.20">
    <property type="entry name" value="MFS general substrate transporter like domains"/>
    <property type="match status" value="1"/>
</dbReference>
<keyword evidence="3 6" id="KW-0812">Transmembrane</keyword>
<dbReference type="Pfam" id="PF03209">
    <property type="entry name" value="PUCC"/>
    <property type="match status" value="1"/>
</dbReference>
<feature type="transmembrane region" description="Helical" evidence="6">
    <location>
        <begin position="311"/>
        <end position="332"/>
    </location>
</feature>
<evidence type="ECO:0000256" key="2">
    <source>
        <dbReference type="ARBA" id="ARBA00008412"/>
    </source>
</evidence>
<dbReference type="GO" id="GO:0016020">
    <property type="term" value="C:membrane"/>
    <property type="evidence" value="ECO:0007669"/>
    <property type="project" value="UniProtKB-SubCell"/>
</dbReference>
<name>M1X4R3_9NOST</name>
<feature type="transmembrane region" description="Helical" evidence="6">
    <location>
        <begin position="408"/>
        <end position="428"/>
    </location>
</feature>
<dbReference type="SUPFAM" id="SSF103473">
    <property type="entry name" value="MFS general substrate transporter"/>
    <property type="match status" value="1"/>
</dbReference>